<dbReference type="AlphaFoldDB" id="G7K3T7"/>
<dbReference type="EnsemblPlants" id="AES94557">
    <property type="protein sequence ID" value="AES94557"/>
    <property type="gene ID" value="MTR_5g015700"/>
</dbReference>
<sequence length="128" mass="14510">MALEVDGIVKWVNGDGHSTKFWKDNWILNCDVLADNFFGNGRNLGESDPPYAKWFLGNCLPMLSVDIEECHQMIYARDVCQPERCLCMFYGTAEKCKNSGTKLLNLIIRAYFLASKYMIGLSEISLAL</sequence>
<reference evidence="1 3" key="2">
    <citation type="journal article" date="2014" name="BMC Genomics">
        <title>An improved genome release (version Mt4.0) for the model legume Medicago truncatula.</title>
        <authorList>
            <person name="Tang H."/>
            <person name="Krishnakumar V."/>
            <person name="Bidwell S."/>
            <person name="Rosen B."/>
            <person name="Chan A."/>
            <person name="Zhou S."/>
            <person name="Gentzbittel L."/>
            <person name="Childs K.L."/>
            <person name="Yandell M."/>
            <person name="Gundlach H."/>
            <person name="Mayer K.F."/>
            <person name="Schwartz D.C."/>
            <person name="Town C.D."/>
        </authorList>
    </citation>
    <scope>GENOME REANNOTATION</scope>
    <source>
        <strain evidence="2 3">cv. Jemalong A17</strain>
    </source>
</reference>
<dbReference type="HOGENOM" id="CLU_1962859_0_0_1"/>
<accession>G7K3T7</accession>
<reference evidence="2" key="3">
    <citation type="submission" date="2015-04" db="UniProtKB">
        <authorList>
            <consortium name="EnsemblPlants"/>
        </authorList>
    </citation>
    <scope>IDENTIFICATION</scope>
    <source>
        <strain evidence="2">cv. Jemalong A17</strain>
    </source>
</reference>
<organism evidence="1 3">
    <name type="scientific">Medicago truncatula</name>
    <name type="common">Barrel medic</name>
    <name type="synonym">Medicago tribuloides</name>
    <dbReference type="NCBI Taxonomy" id="3880"/>
    <lineage>
        <taxon>Eukaryota</taxon>
        <taxon>Viridiplantae</taxon>
        <taxon>Streptophyta</taxon>
        <taxon>Embryophyta</taxon>
        <taxon>Tracheophyta</taxon>
        <taxon>Spermatophyta</taxon>
        <taxon>Magnoliopsida</taxon>
        <taxon>eudicotyledons</taxon>
        <taxon>Gunneridae</taxon>
        <taxon>Pentapetalae</taxon>
        <taxon>rosids</taxon>
        <taxon>fabids</taxon>
        <taxon>Fabales</taxon>
        <taxon>Fabaceae</taxon>
        <taxon>Papilionoideae</taxon>
        <taxon>50 kb inversion clade</taxon>
        <taxon>NPAAA clade</taxon>
        <taxon>Hologalegina</taxon>
        <taxon>IRL clade</taxon>
        <taxon>Trifolieae</taxon>
        <taxon>Medicago</taxon>
    </lineage>
</organism>
<reference evidence="1 3" key="1">
    <citation type="journal article" date="2011" name="Nature">
        <title>The Medicago genome provides insight into the evolution of rhizobial symbioses.</title>
        <authorList>
            <person name="Young N.D."/>
            <person name="Debelle F."/>
            <person name="Oldroyd G.E."/>
            <person name="Geurts R."/>
            <person name="Cannon S.B."/>
            <person name="Udvardi M.K."/>
            <person name="Benedito V.A."/>
            <person name="Mayer K.F."/>
            <person name="Gouzy J."/>
            <person name="Schoof H."/>
            <person name="Van de Peer Y."/>
            <person name="Proost S."/>
            <person name="Cook D.R."/>
            <person name="Meyers B.C."/>
            <person name="Spannagl M."/>
            <person name="Cheung F."/>
            <person name="De Mita S."/>
            <person name="Krishnakumar V."/>
            <person name="Gundlach H."/>
            <person name="Zhou S."/>
            <person name="Mudge J."/>
            <person name="Bharti A.K."/>
            <person name="Murray J.D."/>
            <person name="Naoumkina M.A."/>
            <person name="Rosen B."/>
            <person name="Silverstein K.A."/>
            <person name="Tang H."/>
            <person name="Rombauts S."/>
            <person name="Zhao P.X."/>
            <person name="Zhou P."/>
            <person name="Barbe V."/>
            <person name="Bardou P."/>
            <person name="Bechner M."/>
            <person name="Bellec A."/>
            <person name="Berger A."/>
            <person name="Berges H."/>
            <person name="Bidwell S."/>
            <person name="Bisseling T."/>
            <person name="Choisne N."/>
            <person name="Couloux A."/>
            <person name="Denny R."/>
            <person name="Deshpande S."/>
            <person name="Dai X."/>
            <person name="Doyle J.J."/>
            <person name="Dudez A.M."/>
            <person name="Farmer A.D."/>
            <person name="Fouteau S."/>
            <person name="Franken C."/>
            <person name="Gibelin C."/>
            <person name="Gish J."/>
            <person name="Goldstein S."/>
            <person name="Gonzalez A.J."/>
            <person name="Green P.J."/>
            <person name="Hallab A."/>
            <person name="Hartog M."/>
            <person name="Hua A."/>
            <person name="Humphray S.J."/>
            <person name="Jeong D.H."/>
            <person name="Jing Y."/>
            <person name="Jocker A."/>
            <person name="Kenton S.M."/>
            <person name="Kim D.J."/>
            <person name="Klee K."/>
            <person name="Lai H."/>
            <person name="Lang C."/>
            <person name="Lin S."/>
            <person name="Macmil S.L."/>
            <person name="Magdelenat G."/>
            <person name="Matthews L."/>
            <person name="McCorrison J."/>
            <person name="Monaghan E.L."/>
            <person name="Mun J.H."/>
            <person name="Najar F.Z."/>
            <person name="Nicholson C."/>
            <person name="Noirot C."/>
            <person name="O'Bleness M."/>
            <person name="Paule C.R."/>
            <person name="Poulain J."/>
            <person name="Prion F."/>
            <person name="Qin B."/>
            <person name="Qu C."/>
            <person name="Retzel E.F."/>
            <person name="Riddle C."/>
            <person name="Sallet E."/>
            <person name="Samain S."/>
            <person name="Samson N."/>
            <person name="Sanders I."/>
            <person name="Saurat O."/>
            <person name="Scarpelli C."/>
            <person name="Schiex T."/>
            <person name="Segurens B."/>
            <person name="Severin A.J."/>
            <person name="Sherrier D.J."/>
            <person name="Shi R."/>
            <person name="Sims S."/>
            <person name="Singer S.R."/>
            <person name="Sinharoy S."/>
            <person name="Sterck L."/>
            <person name="Viollet A."/>
            <person name="Wang B.B."/>
            <person name="Wang K."/>
            <person name="Wang M."/>
            <person name="Wang X."/>
            <person name="Warfsmann J."/>
            <person name="Weissenbach J."/>
            <person name="White D.D."/>
            <person name="White J.D."/>
            <person name="Wiley G.B."/>
            <person name="Wincker P."/>
            <person name="Xing Y."/>
            <person name="Yang L."/>
            <person name="Yao Z."/>
            <person name="Ying F."/>
            <person name="Zhai J."/>
            <person name="Zhou L."/>
            <person name="Zuber A."/>
            <person name="Denarie J."/>
            <person name="Dixon R.A."/>
            <person name="May G.D."/>
            <person name="Schwartz D.C."/>
            <person name="Rogers J."/>
            <person name="Quetier F."/>
            <person name="Town C.D."/>
            <person name="Roe B.A."/>
        </authorList>
    </citation>
    <scope>NUCLEOTIDE SEQUENCE [LARGE SCALE GENOMIC DNA]</scope>
    <source>
        <strain evidence="1">A17</strain>
        <strain evidence="2 3">cv. Jemalong A17</strain>
    </source>
</reference>
<evidence type="ECO:0000313" key="2">
    <source>
        <dbReference type="EnsemblPlants" id="AES94557"/>
    </source>
</evidence>
<gene>
    <name evidence="1" type="ordered locus">MTR_5g015700</name>
</gene>
<keyword evidence="3" id="KW-1185">Reference proteome</keyword>
<evidence type="ECO:0000313" key="3">
    <source>
        <dbReference type="Proteomes" id="UP000002051"/>
    </source>
</evidence>
<name>G7K3T7_MEDTR</name>
<evidence type="ECO:0000313" key="1">
    <source>
        <dbReference type="EMBL" id="AES94557.1"/>
    </source>
</evidence>
<dbReference type="PaxDb" id="3880-AES94557"/>
<dbReference type="EMBL" id="CM001221">
    <property type="protein sequence ID" value="AES94557.1"/>
    <property type="molecule type" value="Genomic_DNA"/>
</dbReference>
<proteinExistence type="predicted"/>
<dbReference type="Proteomes" id="UP000002051">
    <property type="component" value="Chromosome 5"/>
</dbReference>
<protein>
    <submittedName>
        <fullName evidence="1 2">Uncharacterized protein</fullName>
    </submittedName>
</protein>